<sequence length="54" mass="5955">GCPPARHHGHERRPPPQAIGCAGLPGPDEQQIGYRHQGVQFTERLRTPRGPSHL</sequence>
<dbReference type="EMBL" id="CADCWM010000493">
    <property type="protein sequence ID" value="CAA9563905.1"/>
    <property type="molecule type" value="Genomic_DNA"/>
</dbReference>
<gene>
    <name evidence="2" type="ORF">AVDCRST_MAG88-1733</name>
</gene>
<accession>A0A6J4UZR4</accession>
<feature type="non-terminal residue" evidence="2">
    <location>
        <position position="1"/>
    </location>
</feature>
<feature type="non-terminal residue" evidence="2">
    <location>
        <position position="54"/>
    </location>
</feature>
<name>A0A6J4UZR4_9BACT</name>
<evidence type="ECO:0000313" key="2">
    <source>
        <dbReference type="EMBL" id="CAA9563905.1"/>
    </source>
</evidence>
<protein>
    <submittedName>
        <fullName evidence="2">Uncharacterized protein</fullName>
    </submittedName>
</protein>
<feature type="region of interest" description="Disordered" evidence="1">
    <location>
        <begin position="1"/>
        <end position="31"/>
    </location>
</feature>
<reference evidence="2" key="1">
    <citation type="submission" date="2020-02" db="EMBL/GenBank/DDBJ databases">
        <authorList>
            <person name="Meier V. D."/>
        </authorList>
    </citation>
    <scope>NUCLEOTIDE SEQUENCE</scope>
    <source>
        <strain evidence="2">AVDCRST_MAG88</strain>
    </source>
</reference>
<organism evidence="2">
    <name type="scientific">uncultured Thermomicrobiales bacterium</name>
    <dbReference type="NCBI Taxonomy" id="1645740"/>
    <lineage>
        <taxon>Bacteria</taxon>
        <taxon>Pseudomonadati</taxon>
        <taxon>Thermomicrobiota</taxon>
        <taxon>Thermomicrobia</taxon>
        <taxon>Thermomicrobiales</taxon>
        <taxon>environmental samples</taxon>
    </lineage>
</organism>
<proteinExistence type="predicted"/>
<feature type="compositionally biased region" description="Basic residues" evidence="1">
    <location>
        <begin position="1"/>
        <end position="11"/>
    </location>
</feature>
<evidence type="ECO:0000256" key="1">
    <source>
        <dbReference type="SAM" id="MobiDB-lite"/>
    </source>
</evidence>
<dbReference type="AlphaFoldDB" id="A0A6J4UZR4"/>